<dbReference type="GO" id="GO:0046872">
    <property type="term" value="F:metal ion binding"/>
    <property type="evidence" value="ECO:0007669"/>
    <property type="project" value="UniProtKB-UniRule"/>
</dbReference>
<dbReference type="Proteomes" id="UP000549394">
    <property type="component" value="Unassembled WGS sequence"/>
</dbReference>
<evidence type="ECO:0000259" key="17">
    <source>
        <dbReference type="Pfam" id="PF12409"/>
    </source>
</evidence>
<evidence type="ECO:0000256" key="11">
    <source>
        <dbReference type="ARBA" id="ARBA00022989"/>
    </source>
</evidence>
<evidence type="ECO:0000256" key="14">
    <source>
        <dbReference type="RuleBase" id="RU362082"/>
    </source>
</evidence>
<feature type="transmembrane region" description="Helical" evidence="14">
    <location>
        <begin position="397"/>
        <end position="423"/>
    </location>
</feature>
<evidence type="ECO:0000256" key="2">
    <source>
        <dbReference type="ARBA" id="ARBA00006000"/>
    </source>
</evidence>
<dbReference type="EMBL" id="CAJFCJ010000002">
    <property type="protein sequence ID" value="CAD5112652.1"/>
    <property type="molecule type" value="Genomic_DNA"/>
</dbReference>
<dbReference type="Gene3D" id="1.20.1110.10">
    <property type="entry name" value="Calcium-transporting ATPase, transmembrane domain"/>
    <property type="match status" value="1"/>
</dbReference>
<keyword evidence="10 14" id="KW-1278">Translocase</keyword>
<dbReference type="InterPro" id="IPR023298">
    <property type="entry name" value="ATPase_P-typ_TM_dom_sf"/>
</dbReference>
<dbReference type="GO" id="GO:0016887">
    <property type="term" value="F:ATP hydrolysis activity"/>
    <property type="evidence" value="ECO:0007669"/>
    <property type="project" value="InterPro"/>
</dbReference>
<feature type="transmembrane region" description="Helical" evidence="14">
    <location>
        <begin position="991"/>
        <end position="1010"/>
    </location>
</feature>
<dbReference type="PRINTS" id="PR00119">
    <property type="entry name" value="CATATPASE"/>
</dbReference>
<feature type="transmembrane region" description="Helical" evidence="14">
    <location>
        <begin position="945"/>
        <end position="971"/>
    </location>
</feature>
<comment type="similarity">
    <text evidence="2 14">Belongs to the cation transport ATPase (P-type) (TC 3.A.3) family. Type V subfamily.</text>
</comment>
<dbReference type="Gene3D" id="3.40.1110.10">
    <property type="entry name" value="Calcium-transporting ATPase, cytoplasmic domain N"/>
    <property type="match status" value="1"/>
</dbReference>
<dbReference type="Gene3D" id="2.70.150.10">
    <property type="entry name" value="Calcium-transporting ATPase, cytoplasmic transduction domain A"/>
    <property type="match status" value="1"/>
</dbReference>
<dbReference type="SFLD" id="SFLDG00002">
    <property type="entry name" value="C1.7:_P-type_atpase_like"/>
    <property type="match status" value="1"/>
</dbReference>
<dbReference type="InterPro" id="IPR018303">
    <property type="entry name" value="ATPase_P-typ_P_site"/>
</dbReference>
<comment type="catalytic activity">
    <reaction evidence="13 14">
        <text>ATP + H2O = ADP + phosphate + H(+)</text>
        <dbReference type="Rhea" id="RHEA:13065"/>
        <dbReference type="ChEBI" id="CHEBI:15377"/>
        <dbReference type="ChEBI" id="CHEBI:15378"/>
        <dbReference type="ChEBI" id="CHEBI:30616"/>
        <dbReference type="ChEBI" id="CHEBI:43474"/>
        <dbReference type="ChEBI" id="CHEBI:456216"/>
    </reaction>
</comment>
<dbReference type="PANTHER" id="PTHR45630:SF8">
    <property type="entry name" value="CATION-TRANSPORTING ATPASE"/>
    <property type="match status" value="1"/>
</dbReference>
<evidence type="ECO:0000313" key="18">
    <source>
        <dbReference type="EMBL" id="CAD5112652.1"/>
    </source>
</evidence>
<evidence type="ECO:0000256" key="8">
    <source>
        <dbReference type="ARBA" id="ARBA00022840"/>
    </source>
</evidence>
<feature type="domain" description="P5B-type ATPase N-terminal" evidence="17">
    <location>
        <begin position="28"/>
        <end position="134"/>
    </location>
</feature>
<dbReference type="InterPro" id="IPR044492">
    <property type="entry name" value="P_typ_ATPase_HD_dom"/>
</dbReference>
<gene>
    <name evidence="18" type="ORF">DGYR_LOCUS1758</name>
</gene>
<dbReference type="SFLD" id="SFLDF00027">
    <property type="entry name" value="p-type_atpase"/>
    <property type="match status" value="1"/>
</dbReference>
<evidence type="ECO:0000256" key="12">
    <source>
        <dbReference type="ARBA" id="ARBA00023136"/>
    </source>
</evidence>
<dbReference type="GO" id="GO:0015203">
    <property type="term" value="F:polyamine transmembrane transporter activity"/>
    <property type="evidence" value="ECO:0007669"/>
    <property type="project" value="TreeGrafter"/>
</dbReference>
<keyword evidence="12 14" id="KW-0472">Membrane</keyword>
<dbReference type="OrthoDB" id="48943at2759"/>
<dbReference type="InterPro" id="IPR006544">
    <property type="entry name" value="P-type_TPase_V"/>
</dbReference>
<evidence type="ECO:0000259" key="15">
    <source>
        <dbReference type="Pfam" id="PF00122"/>
    </source>
</evidence>
<dbReference type="EC" id="7.2.2.-" evidence="14"/>
<dbReference type="Pfam" id="PF12409">
    <property type="entry name" value="P5-ATPase"/>
    <property type="match status" value="1"/>
</dbReference>
<dbReference type="Pfam" id="PF00122">
    <property type="entry name" value="E1-E2_ATPase"/>
    <property type="match status" value="1"/>
</dbReference>
<evidence type="ECO:0000256" key="7">
    <source>
        <dbReference type="ARBA" id="ARBA00022753"/>
    </source>
</evidence>
<feature type="domain" description="P-type ATPase A" evidence="15">
    <location>
        <begin position="261"/>
        <end position="349"/>
    </location>
</feature>
<dbReference type="AlphaFoldDB" id="A0A7I8V8M3"/>
<evidence type="ECO:0000259" key="16">
    <source>
        <dbReference type="Pfam" id="PF00690"/>
    </source>
</evidence>
<dbReference type="NCBIfam" id="TIGR01657">
    <property type="entry name" value="P-ATPase-V"/>
    <property type="match status" value="1"/>
</dbReference>
<keyword evidence="8 14" id="KW-0067">ATP-binding</keyword>
<dbReference type="InterPro" id="IPR036412">
    <property type="entry name" value="HAD-like_sf"/>
</dbReference>
<evidence type="ECO:0000256" key="3">
    <source>
        <dbReference type="ARBA" id="ARBA00022553"/>
    </source>
</evidence>
<dbReference type="PROSITE" id="PS00154">
    <property type="entry name" value="ATPASE_E1_E2"/>
    <property type="match status" value="1"/>
</dbReference>
<dbReference type="InterPro" id="IPR059000">
    <property type="entry name" value="ATPase_P-type_domA"/>
</dbReference>
<feature type="transmembrane region" description="Helical" evidence="14">
    <location>
        <begin position="44"/>
        <end position="63"/>
    </location>
</feature>
<feature type="transmembrane region" description="Helical" evidence="14">
    <location>
        <begin position="882"/>
        <end position="900"/>
    </location>
</feature>
<comment type="caution">
    <text evidence="18">The sequence shown here is derived from an EMBL/GenBank/DDBJ whole genome shotgun (WGS) entry which is preliminary data.</text>
</comment>
<dbReference type="InterPro" id="IPR047819">
    <property type="entry name" value="P5A-ATPase_N"/>
</dbReference>
<dbReference type="GO" id="GO:0019829">
    <property type="term" value="F:ATPase-coupled monoatomic cation transmembrane transporter activity"/>
    <property type="evidence" value="ECO:0007669"/>
    <property type="project" value="UniProtKB-UniRule"/>
</dbReference>
<dbReference type="FunFam" id="3.40.1110.10:FF:000026">
    <property type="entry name" value="Cation-transporting ATPase"/>
    <property type="match status" value="1"/>
</dbReference>
<evidence type="ECO:0000256" key="1">
    <source>
        <dbReference type="ARBA" id="ARBA00004107"/>
    </source>
</evidence>
<keyword evidence="4 14" id="KW-0812">Transmembrane</keyword>
<evidence type="ECO:0000256" key="6">
    <source>
        <dbReference type="ARBA" id="ARBA00022741"/>
    </source>
</evidence>
<keyword evidence="9 14" id="KW-0460">Magnesium</keyword>
<dbReference type="InterPro" id="IPR008250">
    <property type="entry name" value="ATPase_P-typ_transduc_dom_A_sf"/>
</dbReference>
<keyword evidence="7" id="KW-0967">Endosome</keyword>
<feature type="transmembrane region" description="Helical" evidence="14">
    <location>
        <begin position="214"/>
        <end position="234"/>
    </location>
</feature>
<dbReference type="FunFam" id="3.40.50.1000:FF:000068">
    <property type="entry name" value="Cation-transporting ATPase"/>
    <property type="match status" value="1"/>
</dbReference>
<dbReference type="SUPFAM" id="SSF81653">
    <property type="entry name" value="Calcium ATPase, transduction domain A"/>
    <property type="match status" value="1"/>
</dbReference>
<sequence>MAIVQGEVQYSIIDQGGVPESYINDDIDDEMKLEGFKSSTSRSILYWICICLSLGILYLIFYWKPNLKVKLKMARCCLTSAEVVIITNNYRTSFVEKVQFQFIDYGVKNFSSNTEPKDQILRYFDHKHTRYYWDEESNYFTELKGLDEGYTCAYIHDNCNGLSDDHRRDKLRVFGENRIKIDVKSYFKLFIEEVLNPFYIFQIFSISLWMADEYYYYASCICLMSLISIGISLYETRKQSETLRDMVGSSEGFFIEILNDEGHKATVDVTTLVPGDVIILPRKGLVMTCDAVLLTGNAIVNESMLTGESVPVTKTSLTPSEGNEQYSPENHKLHTLFAGFSTAKGELICSILFPKPVGFKFYQDSMKFIGALGCLAVIGMAYSIWNLIYLKVKYGKVVIRALDIVTIVVPPGLPAAMTIGTIYSQSRLKKQNIFCISPARINICGKLKLICFDKTGTLTEDGLDLFGVLPLQGKCLALSVMQPTDLPSLGPFVIAMATCHSLTIIDGKLTGDPLDLNMFNSTNWVLEEAGADSSKFETLAPTVVRPTSRDVYYEAQAKLPFEVGIIKQFAFSSSLQRMSVVTRTLRASHMDLYCKGAPEKIASLCDPATVPEDFQARLQQYTKKGFRVLAIAWKALDKKVTWHHVQKMSREKLEYGMKFLGLLIMENRLKPQTTPVITKLNKADIKTVMVTGDNILTALSVARQCGIAPGKRPVIIVNGQLNPPNLTYKFHENVSNEESEDGSSIFESDMEPFYHLEEAKCSDRKYLFALSGKTYAILRENYSELLSRIITRGAVFARMSPEQKSQLVENFQSLGYTVGFCGDGANDCSALKMANAGISLSDAEASVAAPFTSKTPNIECVPTVIREGRAALVTSFGTFKYMALYSIVQFVSVIILYSFSTNMGDFQFLYIDLLITTVVAILMGHTGAYRALVQKRPLGSLFSSVNLLSVFLHIILVIAFQVTVLLFLQAQPWYVRVKPSPSANVTTCSETSLIFLTTSFQYLILAFIFSKGRPYRLPIWTNLPFTIALILLTSLSTFLLIYPPKFLAKFLQITNLPGMTFKLTLMGIIGIYFLMALFVEEFLITSCCIKRFLKCGRKHGKKNIYKTIELDLKMDTNWPPLEID</sequence>
<proteinExistence type="inferred from homology"/>
<reference evidence="18 19" key="1">
    <citation type="submission" date="2020-08" db="EMBL/GenBank/DDBJ databases">
        <authorList>
            <person name="Hejnol A."/>
        </authorList>
    </citation>
    <scope>NUCLEOTIDE SEQUENCE [LARGE SCALE GENOMIC DNA]</scope>
</reference>
<dbReference type="GO" id="GO:0031902">
    <property type="term" value="C:late endosome membrane"/>
    <property type="evidence" value="ECO:0007669"/>
    <property type="project" value="UniProtKB-SubCell"/>
</dbReference>
<dbReference type="Pfam" id="PF13246">
    <property type="entry name" value="Cation_ATPase"/>
    <property type="match status" value="1"/>
</dbReference>
<dbReference type="SUPFAM" id="SSF56784">
    <property type="entry name" value="HAD-like"/>
    <property type="match status" value="1"/>
</dbReference>
<dbReference type="InterPro" id="IPR023214">
    <property type="entry name" value="HAD_sf"/>
</dbReference>
<feature type="domain" description="Cation-transporting P-type ATPase N-terminal" evidence="16">
    <location>
        <begin position="156"/>
        <end position="206"/>
    </location>
</feature>
<dbReference type="FunFam" id="1.20.1110.10:FF:000023">
    <property type="entry name" value="Cation-transporting ATPase"/>
    <property type="match status" value="1"/>
</dbReference>
<evidence type="ECO:0000256" key="10">
    <source>
        <dbReference type="ARBA" id="ARBA00022967"/>
    </source>
</evidence>
<protein>
    <recommendedName>
        <fullName evidence="14">Cation-transporting ATPase</fullName>
        <ecNumber evidence="14">7.2.2.-</ecNumber>
    </recommendedName>
</protein>
<feature type="transmembrane region" description="Helical" evidence="14">
    <location>
        <begin position="1063"/>
        <end position="1084"/>
    </location>
</feature>
<dbReference type="InterPro" id="IPR023299">
    <property type="entry name" value="ATPase_P-typ_cyto_dom_N"/>
</dbReference>
<dbReference type="PROSITE" id="PS01229">
    <property type="entry name" value="COF_2"/>
    <property type="match status" value="1"/>
</dbReference>
<dbReference type="GO" id="GO:0140358">
    <property type="term" value="F:P-type transmembrane transporter activity"/>
    <property type="evidence" value="ECO:0007669"/>
    <property type="project" value="InterPro"/>
</dbReference>
<evidence type="ECO:0000256" key="5">
    <source>
        <dbReference type="ARBA" id="ARBA00022723"/>
    </source>
</evidence>
<evidence type="ECO:0000256" key="9">
    <source>
        <dbReference type="ARBA" id="ARBA00022842"/>
    </source>
</evidence>
<dbReference type="GO" id="GO:0006874">
    <property type="term" value="P:intracellular calcium ion homeostasis"/>
    <property type="evidence" value="ECO:0007669"/>
    <property type="project" value="TreeGrafter"/>
</dbReference>
<keyword evidence="6 14" id="KW-0547">Nucleotide-binding</keyword>
<dbReference type="Gene3D" id="3.40.50.1000">
    <property type="entry name" value="HAD superfamily/HAD-like"/>
    <property type="match status" value="2"/>
</dbReference>
<keyword evidence="19" id="KW-1185">Reference proteome</keyword>
<dbReference type="NCBIfam" id="TIGR01494">
    <property type="entry name" value="ATPase_P-type"/>
    <property type="match status" value="2"/>
</dbReference>
<keyword evidence="3" id="KW-0597">Phosphoprotein</keyword>
<keyword evidence="11 14" id="KW-1133">Transmembrane helix</keyword>
<evidence type="ECO:0000256" key="13">
    <source>
        <dbReference type="ARBA" id="ARBA00049360"/>
    </source>
</evidence>
<dbReference type="InterPro" id="IPR001757">
    <property type="entry name" value="P_typ_ATPase"/>
</dbReference>
<accession>A0A7I8V8M3</accession>
<feature type="transmembrane region" description="Helical" evidence="14">
    <location>
        <begin position="906"/>
        <end position="924"/>
    </location>
</feature>
<evidence type="ECO:0000256" key="4">
    <source>
        <dbReference type="ARBA" id="ARBA00022692"/>
    </source>
</evidence>
<organism evidence="18 19">
    <name type="scientific">Dimorphilus gyrociliatus</name>
    <dbReference type="NCBI Taxonomy" id="2664684"/>
    <lineage>
        <taxon>Eukaryota</taxon>
        <taxon>Metazoa</taxon>
        <taxon>Spiralia</taxon>
        <taxon>Lophotrochozoa</taxon>
        <taxon>Annelida</taxon>
        <taxon>Polychaeta</taxon>
        <taxon>Polychaeta incertae sedis</taxon>
        <taxon>Dinophilidae</taxon>
        <taxon>Dimorphilus</taxon>
    </lineage>
</organism>
<feature type="transmembrane region" description="Helical" evidence="14">
    <location>
        <begin position="368"/>
        <end position="385"/>
    </location>
</feature>
<dbReference type="GO" id="GO:0005524">
    <property type="term" value="F:ATP binding"/>
    <property type="evidence" value="ECO:0007669"/>
    <property type="project" value="UniProtKB-UniRule"/>
</dbReference>
<feature type="transmembrane region" description="Helical" evidence="14">
    <location>
        <begin position="1022"/>
        <end position="1043"/>
    </location>
</feature>
<feature type="transmembrane region" description="Helical" evidence="14">
    <location>
        <begin position="186"/>
        <end position="208"/>
    </location>
</feature>
<dbReference type="PANTHER" id="PTHR45630">
    <property type="entry name" value="CATION-TRANSPORTING ATPASE-RELATED"/>
    <property type="match status" value="1"/>
</dbReference>
<evidence type="ECO:0000313" key="19">
    <source>
        <dbReference type="Proteomes" id="UP000549394"/>
    </source>
</evidence>
<dbReference type="Pfam" id="PF00690">
    <property type="entry name" value="Cation_ATPase_N"/>
    <property type="match status" value="1"/>
</dbReference>
<dbReference type="SFLD" id="SFLDS00003">
    <property type="entry name" value="Haloacid_Dehalogenase"/>
    <property type="match status" value="1"/>
</dbReference>
<comment type="subcellular location">
    <subcellularLocation>
        <location evidence="1">Late endosome membrane</location>
        <topology evidence="1">Multi-pass membrane protein</topology>
    </subcellularLocation>
    <subcellularLocation>
        <location evidence="14">Membrane</location>
        <topology evidence="14">Multi-pass membrane protein</topology>
    </subcellularLocation>
</comment>
<name>A0A7I8V8M3_9ANNE</name>
<keyword evidence="5 14" id="KW-0479">Metal-binding</keyword>
<dbReference type="InterPro" id="IPR004014">
    <property type="entry name" value="ATPase_P-typ_cation-transptr_N"/>
</dbReference>
<dbReference type="SUPFAM" id="SSF81665">
    <property type="entry name" value="Calcium ATPase, transmembrane domain M"/>
    <property type="match status" value="1"/>
</dbReference>